<dbReference type="EMBL" id="UYRV01002902">
    <property type="protein sequence ID" value="VDK49466.1"/>
    <property type="molecule type" value="Genomic_DNA"/>
</dbReference>
<dbReference type="AlphaFoldDB" id="A0A3P6QDE2"/>
<dbReference type="Proteomes" id="UP000271889">
    <property type="component" value="Unassembled WGS sequence"/>
</dbReference>
<keyword evidence="3" id="KW-1185">Reference proteome</keyword>
<feature type="compositionally biased region" description="Polar residues" evidence="1">
    <location>
        <begin position="66"/>
        <end position="75"/>
    </location>
</feature>
<reference evidence="2 3" key="1">
    <citation type="submission" date="2018-11" db="EMBL/GenBank/DDBJ databases">
        <authorList>
            <consortium name="Pathogen Informatics"/>
        </authorList>
    </citation>
    <scope>NUCLEOTIDE SEQUENCE [LARGE SCALE GENOMIC DNA]</scope>
</reference>
<feature type="region of interest" description="Disordered" evidence="1">
    <location>
        <begin position="1"/>
        <end position="125"/>
    </location>
</feature>
<proteinExistence type="predicted"/>
<gene>
    <name evidence="2" type="ORF">CGOC_LOCUS1527</name>
</gene>
<evidence type="ECO:0000313" key="3">
    <source>
        <dbReference type="Proteomes" id="UP000271889"/>
    </source>
</evidence>
<accession>A0A3P6QDE2</accession>
<feature type="non-terminal residue" evidence="2">
    <location>
        <position position="125"/>
    </location>
</feature>
<protein>
    <submittedName>
        <fullName evidence="2">Uncharacterized protein</fullName>
    </submittedName>
</protein>
<evidence type="ECO:0000313" key="2">
    <source>
        <dbReference type="EMBL" id="VDK49466.1"/>
    </source>
</evidence>
<organism evidence="2 3">
    <name type="scientific">Cylicostephanus goldi</name>
    <name type="common">Nematode worm</name>
    <dbReference type="NCBI Taxonomy" id="71465"/>
    <lineage>
        <taxon>Eukaryota</taxon>
        <taxon>Metazoa</taxon>
        <taxon>Ecdysozoa</taxon>
        <taxon>Nematoda</taxon>
        <taxon>Chromadorea</taxon>
        <taxon>Rhabditida</taxon>
        <taxon>Rhabditina</taxon>
        <taxon>Rhabditomorpha</taxon>
        <taxon>Strongyloidea</taxon>
        <taxon>Strongylidae</taxon>
        <taxon>Cylicostephanus</taxon>
    </lineage>
</organism>
<name>A0A3P6QDE2_CYLGO</name>
<feature type="compositionally biased region" description="Basic and acidic residues" evidence="1">
    <location>
        <begin position="29"/>
        <end position="48"/>
    </location>
</feature>
<sequence>MALSRNNDEQKTTSKRSDASKTLNQISRVYKEQNYKHEDKNIGRRYEIDEPSGNTYHELLRPPPQTTQNSTQDHSSAYVPIYTKTEPEKPQDHSSAYVPTYTKAEPVKPPDHSSAYVPAYTKAEP</sequence>
<evidence type="ECO:0000256" key="1">
    <source>
        <dbReference type="SAM" id="MobiDB-lite"/>
    </source>
</evidence>
<feature type="compositionally biased region" description="Basic and acidic residues" evidence="1">
    <location>
        <begin position="1"/>
        <end position="19"/>
    </location>
</feature>